<gene>
    <name evidence="1" type="ORF">PDTA9734_41100</name>
</gene>
<organism evidence="1 2">
    <name type="scientific">Phytobacter diazotrophicus</name>
    <dbReference type="NCBI Taxonomy" id="395631"/>
    <lineage>
        <taxon>Bacteria</taxon>
        <taxon>Pseudomonadati</taxon>
        <taxon>Pseudomonadota</taxon>
        <taxon>Gammaproteobacteria</taxon>
        <taxon>Enterobacterales</taxon>
        <taxon>Enterobacteriaceae</taxon>
        <taxon>Phytobacter</taxon>
    </lineage>
</organism>
<evidence type="ECO:0008006" key="3">
    <source>
        <dbReference type="Google" id="ProtNLM"/>
    </source>
</evidence>
<dbReference type="EMBL" id="AP025334">
    <property type="protein sequence ID" value="BDD52623.1"/>
    <property type="molecule type" value="Genomic_DNA"/>
</dbReference>
<keyword evidence="2" id="KW-1185">Reference proteome</keyword>
<dbReference type="Proteomes" id="UP001320460">
    <property type="component" value="Chromosome"/>
</dbReference>
<accession>A0ABN6LYA6</accession>
<evidence type="ECO:0000313" key="1">
    <source>
        <dbReference type="EMBL" id="BDD52623.1"/>
    </source>
</evidence>
<reference evidence="1 2" key="1">
    <citation type="submission" date="2021-12" db="EMBL/GenBank/DDBJ databases">
        <title>Complete genome sequence of Phytobacter diazotrophicus TA9734.</title>
        <authorList>
            <person name="Kubota H."/>
            <person name="Nakayama Y."/>
            <person name="Ariyoshi T."/>
        </authorList>
    </citation>
    <scope>NUCLEOTIDE SEQUENCE [LARGE SCALE GENOMIC DNA]</scope>
    <source>
        <strain evidence="1 2">TA9734</strain>
    </source>
</reference>
<dbReference type="InterPro" id="IPR006998">
    <property type="entry name" value="DltD"/>
</dbReference>
<name>A0ABN6LYA6_9ENTR</name>
<evidence type="ECO:0000313" key="2">
    <source>
        <dbReference type="Proteomes" id="UP001320460"/>
    </source>
</evidence>
<dbReference type="SUPFAM" id="SSF52266">
    <property type="entry name" value="SGNH hydrolase"/>
    <property type="match status" value="1"/>
</dbReference>
<protein>
    <recommendedName>
        <fullName evidence="3">D-alanine transfer protein</fullName>
    </recommendedName>
</protein>
<sequence>MIMKIKNTLCLHILMALLAILVLSVHPVVTSFDPPLKFQPMIKSMEGTPKEQAEKIATISHALQGNAIFFIGASEVSTSENEHYAAYNYFNKQLHRPLVAYGDSYVDDVTQFLLFSRFKDSLNANSKVVLLLAPDSFYSNGLPPAIFADNFPGSIFDPLMKDKQARPLLVNYLKHIEADDISHLSFGEMAIYGWHPDLIWEEVSYQFANFCTMIKNDWLDLLNIEPQPAAQPWPAQPGNITMPDWDQELANARELNKVRKQSAATMWMDKAVYEAGDTPEQWDDTPVVPKQIEVFRATIKLLKERHVQVIAIVDPINPWALTNTNTFQPVDKQIQAILTENQVPYLDMYAMPYQNGWNWDRLHPSETAWVPMVRFIAENFK</sequence>
<proteinExistence type="predicted"/>
<dbReference type="Pfam" id="PF04914">
    <property type="entry name" value="DltD"/>
    <property type="match status" value="1"/>
</dbReference>